<feature type="domain" description="AIR9-like A9" evidence="4">
    <location>
        <begin position="1230"/>
        <end position="1309"/>
    </location>
</feature>
<dbReference type="Gene3D" id="3.80.10.10">
    <property type="entry name" value="Ribonuclease Inhibitor"/>
    <property type="match status" value="2"/>
</dbReference>
<evidence type="ECO:0000256" key="3">
    <source>
        <dbReference type="SAM" id="MobiDB-lite"/>
    </source>
</evidence>
<dbReference type="PANTHER" id="PTHR31149">
    <property type="entry name" value="EXPRESSED PROTEIN"/>
    <property type="match status" value="1"/>
</dbReference>
<proteinExistence type="predicted"/>
<evidence type="ECO:0000259" key="4">
    <source>
        <dbReference type="Pfam" id="PF23197"/>
    </source>
</evidence>
<dbReference type="Proteomes" id="UP000825935">
    <property type="component" value="Chromosome 18"/>
</dbReference>
<feature type="region of interest" description="Disordered" evidence="3">
    <location>
        <begin position="414"/>
        <end position="434"/>
    </location>
</feature>
<organism evidence="5 6">
    <name type="scientific">Ceratopteris richardii</name>
    <name type="common">Triangle waterfern</name>
    <dbReference type="NCBI Taxonomy" id="49495"/>
    <lineage>
        <taxon>Eukaryota</taxon>
        <taxon>Viridiplantae</taxon>
        <taxon>Streptophyta</taxon>
        <taxon>Embryophyta</taxon>
        <taxon>Tracheophyta</taxon>
        <taxon>Polypodiopsida</taxon>
        <taxon>Polypodiidae</taxon>
        <taxon>Polypodiales</taxon>
        <taxon>Pteridineae</taxon>
        <taxon>Pteridaceae</taxon>
        <taxon>Parkerioideae</taxon>
        <taxon>Ceratopteris</taxon>
    </lineage>
</organism>
<protein>
    <recommendedName>
        <fullName evidence="4">AIR9-like A9 domain-containing protein</fullName>
    </recommendedName>
</protein>
<name>A0A8T2SVI3_CERRI</name>
<evidence type="ECO:0000256" key="2">
    <source>
        <dbReference type="ARBA" id="ARBA00022737"/>
    </source>
</evidence>
<feature type="region of interest" description="Disordered" evidence="3">
    <location>
        <begin position="1"/>
        <end position="49"/>
    </location>
</feature>
<feature type="domain" description="AIR9-like A9" evidence="4">
    <location>
        <begin position="1131"/>
        <end position="1213"/>
    </location>
</feature>
<evidence type="ECO:0000313" key="6">
    <source>
        <dbReference type="Proteomes" id="UP000825935"/>
    </source>
</evidence>
<dbReference type="InterPro" id="IPR025875">
    <property type="entry name" value="Leu-rich_rpt_4"/>
</dbReference>
<feature type="domain" description="AIR9-like A9" evidence="4">
    <location>
        <begin position="930"/>
        <end position="1015"/>
    </location>
</feature>
<feature type="domain" description="AIR9-like A9" evidence="4">
    <location>
        <begin position="834"/>
        <end position="919"/>
    </location>
</feature>
<evidence type="ECO:0000256" key="1">
    <source>
        <dbReference type="ARBA" id="ARBA00022614"/>
    </source>
</evidence>
<feature type="compositionally biased region" description="Low complexity" evidence="3">
    <location>
        <begin position="421"/>
        <end position="433"/>
    </location>
</feature>
<keyword evidence="2" id="KW-0677">Repeat</keyword>
<dbReference type="InterPro" id="IPR001611">
    <property type="entry name" value="Leu-rich_rpt"/>
</dbReference>
<accession>A0A8T2SVI3</accession>
<dbReference type="EMBL" id="CM035423">
    <property type="protein sequence ID" value="KAH7366333.1"/>
    <property type="molecule type" value="Genomic_DNA"/>
</dbReference>
<feature type="compositionally biased region" description="Basic and acidic residues" evidence="3">
    <location>
        <begin position="11"/>
        <end position="27"/>
    </location>
</feature>
<reference evidence="5" key="1">
    <citation type="submission" date="2021-08" db="EMBL/GenBank/DDBJ databases">
        <title>WGS assembly of Ceratopteris richardii.</title>
        <authorList>
            <person name="Marchant D.B."/>
            <person name="Chen G."/>
            <person name="Jenkins J."/>
            <person name="Shu S."/>
            <person name="Leebens-Mack J."/>
            <person name="Grimwood J."/>
            <person name="Schmutz J."/>
            <person name="Soltis P."/>
            <person name="Soltis D."/>
            <person name="Chen Z.-H."/>
        </authorList>
    </citation>
    <scope>NUCLEOTIDE SEQUENCE</scope>
    <source>
        <strain evidence="5">Whitten #5841</strain>
        <tissue evidence="5">Leaf</tissue>
    </source>
</reference>
<dbReference type="SUPFAM" id="SSF52075">
    <property type="entry name" value="Outer arm dynein light chain 1"/>
    <property type="match status" value="1"/>
</dbReference>
<dbReference type="PANTHER" id="PTHR31149:SF11">
    <property type="entry name" value="187-KDA MICROTUBULE-ASSOCIATED PROTEIN AIR9"/>
    <property type="match status" value="1"/>
</dbReference>
<dbReference type="InterPro" id="IPR032675">
    <property type="entry name" value="LRR_dom_sf"/>
</dbReference>
<gene>
    <name evidence="5" type="ORF">KP509_18G073100</name>
</gene>
<dbReference type="Pfam" id="PF23197">
    <property type="entry name" value="IG_AIR9"/>
    <property type="match status" value="6"/>
</dbReference>
<dbReference type="OrthoDB" id="1904536at2759"/>
<dbReference type="InterPro" id="IPR056284">
    <property type="entry name" value="AIR9-like_A9"/>
</dbReference>
<dbReference type="PROSITE" id="PS51450">
    <property type="entry name" value="LRR"/>
    <property type="match status" value="2"/>
</dbReference>
<comment type="caution">
    <text evidence="5">The sequence shown here is derived from an EMBL/GenBank/DDBJ whole genome shotgun (WGS) entry which is preliminary data.</text>
</comment>
<sequence>MLLQVSSKRSMSMDDKFFDQDREERDPVSFGNGFHPFSSNDLSRDSEKDDVYSNMSFPADYCIYSSDSSGNDNLQNTLLNGDCEMSKSNVSNEALEGDADKASVYHCMSYLPSSESSALNENGSPNASELDANTDTFLDVASILHEDDSLLVHSSLSSHDCEHDEHDECDLSIMGQRLKELPFYPSQGTPHSTQRCTPIGSCDSHGSSNGHTKPLAEYEIKAHQHPVHVDNNGTTDVSEGQESMVHHLANRKAGPQGKDSRTDSWLDDYIRQQDMTINTGKLSSSTKALLNPCQKAIKTEKRNTKVALSSTRNLVVERSQCGVQSITISAARTYRPLKTSEVLQLHSQNSNRHPLERTSFLPPGDFKRTAADSVRLWKAYANASFSTCVKLPSSSTNLIKAHLASQTKSQFTRSVSELTRSSSGSPKKSIPSIQPAKKNLIHSQKKSPLIADCTNSTHSSFVSITSKPPPFTSIESNSSTPIIRAPKSAAFARLIALPLVNSKAREDVRLDLRGQKVKSLDCNLVNLTAKLEFVYLRDNKLSHLAGIEILRRVKVLDLSFNEFKAVLDLNHLASCKALQQLYLAGNQLTSLSSLPQLPNLEFLSVAQNKLKDLTMGSQPKLQVLAASKNKISTFKGFPHFPSLEHLRLEENPISDMEHVKVIAILLVGPSLKKFNNRDLTLEEQESACRYPPHAGLCLRDGWFFCSADIAFASTMKFLAEQWAERIPPGYTFEQAFIDQPFEDYPCKCHFIVKHQSTSYEDLDLKLQYKWYIGDKIPTDFVPIQGANKQSYWPKRKDIGYCLKAECVLILGDVEYAPIFAVSFPVLPGTGCPKVIELKIQGEFTEGNIIKGQVKVACCGGTATKGIVSWLRHDESSSPRMVPGAEDMEYFLSLEDVGTKLILMYTPLTKEGVKGEPYFATTEIIKPGIPSVTDLRVIGRMVEGNTIRGIGYYFGGKEGLSKIEWLQEVEGLGTFQLISEGSSELTLTEKDVGLRLLFQYTPVNSEGIEGIAVSIVTEKVSRAPPRITSLRIVGELSEGGTVYVNAVLSGGAIEGASFVQWSKTLVSNLSDCSIEMDEIGTSIVPENFRIPFGCYGVYLAAEYTPVLEDGTTGEKALVVSSAPIKMLPPMLTSLSITGEYIEGETLVASYNYVGGREGNSKYGWFLHEEKDDPGAPIVEAAGNLEYTITKPAINKIVSFKCTPIREDGCIGEERHDIGQGRVLPGTPRLLSLGIVGDPVEDSHLCIAKSYFGGVEGTPKIQWFQIESTGYLKRIEGATSPTYTVTLENVESSLCVSYEPCRSDGVMGFPVLSLPFGPISPAVPTCETLELLGDMIEGESLKFSSVYKGGVKGQCTNQWFRETSDGSCRKIGVRETIRLTLEDVGCCIKLIYTPIRNDGVAGIPKIVSSAHIKAAEPTAICLTVPNGCEDEEMIPQKVYFGGIEGDSEFTWFRVEERFEGCIDFNEAQVVGKSE</sequence>
<feature type="domain" description="AIR9-like A9" evidence="4">
    <location>
        <begin position="1026"/>
        <end position="1118"/>
    </location>
</feature>
<dbReference type="Pfam" id="PF12799">
    <property type="entry name" value="LRR_4"/>
    <property type="match status" value="1"/>
</dbReference>
<keyword evidence="6" id="KW-1185">Reference proteome</keyword>
<feature type="compositionally biased region" description="Polar residues" evidence="3">
    <location>
        <begin position="1"/>
        <end position="10"/>
    </location>
</feature>
<feature type="domain" description="AIR9-like A9" evidence="4">
    <location>
        <begin position="1324"/>
        <end position="1406"/>
    </location>
</feature>
<evidence type="ECO:0000313" key="5">
    <source>
        <dbReference type="EMBL" id="KAH7366333.1"/>
    </source>
</evidence>
<keyword evidence="1" id="KW-0433">Leucine-rich repeat</keyword>